<evidence type="ECO:0000313" key="2">
    <source>
        <dbReference type="Proteomes" id="UP000178149"/>
    </source>
</evidence>
<organism evidence="1 2">
    <name type="scientific">Candidatus Kuenenbacteria bacterium RBG_16_41_7</name>
    <dbReference type="NCBI Taxonomy" id="1798560"/>
    <lineage>
        <taxon>Bacteria</taxon>
        <taxon>Candidatus Kueneniibacteriota</taxon>
    </lineage>
</organism>
<accession>A0A1F6GCD7</accession>
<dbReference type="AlphaFoldDB" id="A0A1F6GCD7"/>
<protein>
    <submittedName>
        <fullName evidence="1">Uncharacterized protein</fullName>
    </submittedName>
</protein>
<comment type="caution">
    <text evidence="1">The sequence shown here is derived from an EMBL/GenBank/DDBJ whole genome shotgun (WGS) entry which is preliminary data.</text>
</comment>
<dbReference type="EMBL" id="MFMV01000034">
    <property type="protein sequence ID" value="OGG95754.1"/>
    <property type="molecule type" value="Genomic_DNA"/>
</dbReference>
<proteinExistence type="predicted"/>
<evidence type="ECO:0000313" key="1">
    <source>
        <dbReference type="EMBL" id="OGG95754.1"/>
    </source>
</evidence>
<reference evidence="1 2" key="1">
    <citation type="journal article" date="2016" name="Nat. Commun.">
        <title>Thousands of microbial genomes shed light on interconnected biogeochemical processes in an aquifer system.</title>
        <authorList>
            <person name="Anantharaman K."/>
            <person name="Brown C.T."/>
            <person name="Hug L.A."/>
            <person name="Sharon I."/>
            <person name="Castelle C.J."/>
            <person name="Probst A.J."/>
            <person name="Thomas B.C."/>
            <person name="Singh A."/>
            <person name="Wilkins M.J."/>
            <person name="Karaoz U."/>
            <person name="Brodie E.L."/>
            <person name="Williams K.H."/>
            <person name="Hubbard S.S."/>
            <person name="Banfield J.F."/>
        </authorList>
    </citation>
    <scope>NUCLEOTIDE SEQUENCE [LARGE SCALE GENOMIC DNA]</scope>
</reference>
<name>A0A1F6GCD7_9BACT</name>
<sequence length="95" mass="10841">MKELQVEFLLVNYFAIERSNTDRGMTKLMKRHWQAFSHIGQTAGLGKGVKLGGNGNNFEMFSEHKMIKTLKCKGIKTNYYSPTVVKPACSNVYMF</sequence>
<gene>
    <name evidence="1" type="ORF">A2V95_02190</name>
</gene>
<dbReference type="Proteomes" id="UP000178149">
    <property type="component" value="Unassembled WGS sequence"/>
</dbReference>